<evidence type="ECO:0000313" key="15">
    <source>
        <dbReference type="EMBL" id="KCW66942.1"/>
    </source>
</evidence>
<dbReference type="PANTHER" id="PTHR48061">
    <property type="entry name" value="LEUCINE-RICH REPEAT RECEPTOR PROTEIN KINASE EMS1-LIKE-RELATED"/>
    <property type="match status" value="1"/>
</dbReference>
<feature type="signal peptide" evidence="13">
    <location>
        <begin position="1"/>
        <end position="21"/>
    </location>
</feature>
<dbReference type="InterPro" id="IPR046956">
    <property type="entry name" value="RLP23-like"/>
</dbReference>
<dbReference type="SMART" id="SM00369">
    <property type="entry name" value="LRR_TYP"/>
    <property type="match status" value="10"/>
</dbReference>
<gene>
    <name evidence="15" type="ORF">EUGRSUZ_F00701</name>
</gene>
<comment type="subcellular location">
    <subcellularLocation>
        <location evidence="1">Cell membrane</location>
        <topology evidence="1">Single-pass type I membrane protein</topology>
    </subcellularLocation>
</comment>
<keyword evidence="6 13" id="KW-0732">Signal</keyword>
<evidence type="ECO:0000256" key="6">
    <source>
        <dbReference type="ARBA" id="ARBA00022729"/>
    </source>
</evidence>
<keyword evidence="3" id="KW-1003">Cell membrane</keyword>
<keyword evidence="11" id="KW-0325">Glycoprotein</keyword>
<feature type="domain" description="Leucine-rich repeat-containing N-terminal plant-type" evidence="14">
    <location>
        <begin position="72"/>
        <end position="91"/>
    </location>
</feature>
<evidence type="ECO:0000256" key="13">
    <source>
        <dbReference type="SAM" id="SignalP"/>
    </source>
</evidence>
<dbReference type="InterPro" id="IPR001611">
    <property type="entry name" value="Leu-rich_rpt"/>
</dbReference>
<evidence type="ECO:0000256" key="1">
    <source>
        <dbReference type="ARBA" id="ARBA00004251"/>
    </source>
</evidence>
<sequence length="1001" mass="112071">MGWHQILCLLCFHFFLHSSLRFALPLCPLDQRDALLHFKNSFVLDSKASDPCYWHFVDSYYQKINPVKSYPKTNSWYKGMDCCSWDGVACDDATGNIIGLDLTCSWLHGSLHSNSSLFLLRHLRSLNLFGNNFVGSHISSNLSAFATLSHLNLSSSSFSGSVPSEISRLSKLVSLDLSNNYFFDTHSSSYLKLENSIFTMLVQNLTTLRKLVLDEVDMSMVSPKSFANLSSSLTYLSISYCSLGGIFPDIVFRLPSLTNLYISGNANLYGILPKSNWTSPLETLSLYGMSFSGEIPNSIGNMKNLTILDLAGCKFTGHIPSSMWNLNQLQVLWINVNSFSGVVEFELFTKLKNLRKLYVSQELNLIYDTLKYTFPKLEVLSLCSCNLTKFPFFLNSLKRLTHLELSSNYFTGEIPMWFWGISHDTLEELDLSDNLLEGGIQLLHWKKLSSIYLQYNSFHGPLSILPPSTYYFDASNNNFTGEMPSLICQFSSLLDLDLSNNNFSGNMPLCFGNLTNLHNLDLSNNKLQGPLPRSLVKCVNLSTLDLSHNEFNDVFPHWLEARQLYSVDLQSNKFYGRINLTVFRLSFLALESLVISNNNFTGRWPTQVFSNSSLGVIDLSNNNFGGPIPLPSPVTYYYSIANNNITGKIPSLICNATQLKIIDLSNNSITGTLPHSLVKCRYLEVLDLSHNQIEDTFPRWLGTLPDLKILVLSSNNLKNLLDIPRGARLFPKLHILDLSNNNFSGPLPVNLIMNLKGMMNGENVQNTSLYMTRYFGQGSYENSVAVMMKGLEVELVRILTFLTIIDLSCNSFQGNIPEVIGHLHSLIGLNLSHNHLTGSIPPTLGNLTNLEWLDLSSNKLSWVIPRKLGDLASLGYLNLSKNQLTGRIPQDKQLSTFSRDSFSGNPGLCGTPLPKACPGDAQLPSPSSLLTFDCEGHESWFSQKIVWMGYASGIVIGISIAYIALETGRPKWLMQGVRMLESRVAEWIEKSKGKAIKFHGH</sequence>
<dbReference type="InterPro" id="IPR032675">
    <property type="entry name" value="LRR_dom_sf"/>
</dbReference>
<dbReference type="Pfam" id="PF08263">
    <property type="entry name" value="LRRNT_2"/>
    <property type="match status" value="2"/>
</dbReference>
<evidence type="ECO:0000256" key="5">
    <source>
        <dbReference type="ARBA" id="ARBA00022692"/>
    </source>
</evidence>
<dbReference type="InterPro" id="IPR013210">
    <property type="entry name" value="LRR_N_plant-typ"/>
</dbReference>
<dbReference type="SUPFAM" id="SSF52058">
    <property type="entry name" value="L domain-like"/>
    <property type="match status" value="1"/>
</dbReference>
<evidence type="ECO:0000256" key="3">
    <source>
        <dbReference type="ARBA" id="ARBA00022475"/>
    </source>
</evidence>
<dbReference type="GO" id="GO:0005886">
    <property type="term" value="C:plasma membrane"/>
    <property type="evidence" value="ECO:0007669"/>
    <property type="project" value="UniProtKB-SubCell"/>
</dbReference>
<keyword evidence="4" id="KW-0433">Leucine-rich repeat</keyword>
<protein>
    <recommendedName>
        <fullName evidence="14">Leucine-rich repeat-containing N-terminal plant-type domain-containing protein</fullName>
    </recommendedName>
</protein>
<evidence type="ECO:0000256" key="12">
    <source>
        <dbReference type="SAM" id="Phobius"/>
    </source>
</evidence>
<feature type="chain" id="PRO_5001568380" description="Leucine-rich repeat-containing N-terminal plant-type domain-containing protein" evidence="13">
    <location>
        <begin position="22"/>
        <end position="1001"/>
    </location>
</feature>
<dbReference type="Gene3D" id="3.80.10.10">
    <property type="entry name" value="Ribonuclease Inhibitor"/>
    <property type="match status" value="5"/>
</dbReference>
<keyword evidence="9 12" id="KW-0472">Membrane</keyword>
<dbReference type="Pfam" id="PF00560">
    <property type="entry name" value="LRR_1"/>
    <property type="match status" value="5"/>
</dbReference>
<evidence type="ECO:0000256" key="7">
    <source>
        <dbReference type="ARBA" id="ARBA00022737"/>
    </source>
</evidence>
<dbReference type="SMART" id="SM00365">
    <property type="entry name" value="LRR_SD22"/>
    <property type="match status" value="4"/>
</dbReference>
<evidence type="ECO:0000256" key="4">
    <source>
        <dbReference type="ARBA" id="ARBA00022614"/>
    </source>
</evidence>
<accession>A0A059BL69</accession>
<dbReference type="FunFam" id="3.80.10.10:FF:000041">
    <property type="entry name" value="LRR receptor-like serine/threonine-protein kinase ERECTA"/>
    <property type="match status" value="1"/>
</dbReference>
<keyword evidence="5 12" id="KW-0812">Transmembrane</keyword>
<dbReference type="InterPro" id="IPR003591">
    <property type="entry name" value="Leu-rich_rpt_typical-subtyp"/>
</dbReference>
<dbReference type="EMBL" id="KK198758">
    <property type="protein sequence ID" value="KCW66942.1"/>
    <property type="molecule type" value="Genomic_DNA"/>
</dbReference>
<feature type="transmembrane region" description="Helical" evidence="12">
    <location>
        <begin position="945"/>
        <end position="965"/>
    </location>
</feature>
<dbReference type="FunFam" id="3.80.10.10:FF:000111">
    <property type="entry name" value="LRR receptor-like serine/threonine-protein kinase ERECTA"/>
    <property type="match status" value="1"/>
</dbReference>
<dbReference type="PRINTS" id="PR00019">
    <property type="entry name" value="LEURICHRPT"/>
</dbReference>
<reference evidence="15" key="1">
    <citation type="submission" date="2013-07" db="EMBL/GenBank/DDBJ databases">
        <title>The genome of Eucalyptus grandis.</title>
        <authorList>
            <person name="Schmutz J."/>
            <person name="Hayes R."/>
            <person name="Myburg A."/>
            <person name="Tuskan G."/>
            <person name="Grattapaglia D."/>
            <person name="Rokhsar D.S."/>
        </authorList>
    </citation>
    <scope>NUCLEOTIDE SEQUENCE</scope>
    <source>
        <tissue evidence="15">Leaf extractions</tissue>
    </source>
</reference>
<evidence type="ECO:0000256" key="2">
    <source>
        <dbReference type="ARBA" id="ARBA00009592"/>
    </source>
</evidence>
<dbReference type="Pfam" id="PF13855">
    <property type="entry name" value="LRR_8"/>
    <property type="match status" value="4"/>
</dbReference>
<feature type="domain" description="Leucine-rich repeat-containing N-terminal plant-type" evidence="14">
    <location>
        <begin position="30"/>
        <end position="56"/>
    </location>
</feature>
<keyword evidence="8 12" id="KW-1133">Transmembrane helix</keyword>
<dbReference type="InParanoid" id="A0A059BL69"/>
<evidence type="ECO:0000256" key="8">
    <source>
        <dbReference type="ARBA" id="ARBA00022989"/>
    </source>
</evidence>
<evidence type="ECO:0000256" key="11">
    <source>
        <dbReference type="ARBA" id="ARBA00023180"/>
    </source>
</evidence>
<proteinExistence type="inferred from homology"/>
<dbReference type="SUPFAM" id="SSF52047">
    <property type="entry name" value="RNI-like"/>
    <property type="match status" value="1"/>
</dbReference>
<dbReference type="AlphaFoldDB" id="A0A059BL69"/>
<keyword evidence="7" id="KW-0677">Repeat</keyword>
<evidence type="ECO:0000256" key="9">
    <source>
        <dbReference type="ARBA" id="ARBA00023136"/>
    </source>
</evidence>
<dbReference type="PANTHER" id="PTHR48061:SF46">
    <property type="entry name" value="LEUCINE-RICH REPEAT-CONTAINING N-TERMINAL PLANT-TYPE DOMAIN-CONTAINING PROTEIN"/>
    <property type="match status" value="1"/>
</dbReference>
<organism evidence="15">
    <name type="scientific">Eucalyptus grandis</name>
    <name type="common">Flooded gum</name>
    <dbReference type="NCBI Taxonomy" id="71139"/>
    <lineage>
        <taxon>Eukaryota</taxon>
        <taxon>Viridiplantae</taxon>
        <taxon>Streptophyta</taxon>
        <taxon>Embryophyta</taxon>
        <taxon>Tracheophyta</taxon>
        <taxon>Spermatophyta</taxon>
        <taxon>Magnoliopsida</taxon>
        <taxon>eudicotyledons</taxon>
        <taxon>Gunneridae</taxon>
        <taxon>Pentapetalae</taxon>
        <taxon>rosids</taxon>
        <taxon>malvids</taxon>
        <taxon>Myrtales</taxon>
        <taxon>Myrtaceae</taxon>
        <taxon>Myrtoideae</taxon>
        <taxon>Eucalypteae</taxon>
        <taxon>Eucalyptus</taxon>
    </lineage>
</organism>
<dbReference type="FunFam" id="3.80.10.10:FF:000213">
    <property type="entry name" value="Tyrosine-sulfated glycopeptide receptor 1"/>
    <property type="match status" value="1"/>
</dbReference>
<name>A0A059BL69_EUCGR</name>
<comment type="similarity">
    <text evidence="2">Belongs to the RLP family.</text>
</comment>
<evidence type="ECO:0000256" key="10">
    <source>
        <dbReference type="ARBA" id="ARBA00023170"/>
    </source>
</evidence>
<dbReference type="Gramene" id="KCW66942">
    <property type="protein sequence ID" value="KCW66942"/>
    <property type="gene ID" value="EUGRSUZ_F00701"/>
</dbReference>
<keyword evidence="10" id="KW-0675">Receptor</keyword>
<evidence type="ECO:0000259" key="14">
    <source>
        <dbReference type="Pfam" id="PF08263"/>
    </source>
</evidence>